<name>A0ACB8QC46_9AGAM</name>
<evidence type="ECO:0000313" key="1">
    <source>
        <dbReference type="EMBL" id="KAI0029324.1"/>
    </source>
</evidence>
<accession>A0ACB8QC46</accession>
<sequence length="850" mass="91371">MHTNGSRITKDTVVAGAGIAVDDVHSKTRRASTSQSSTIWILDSPPVQRYGRPKDKPDRKKARGSLNASVSMPARTPLHANATVDAAEGIREKAEKTSRKVRHKGSSQPGSSTAPSMNVRVGLSSGPRASHGSRPGHSADTSAPAANTPQPPCDFIDLTGEDEELQDLGTGSGNDPIPVIDLTNISDTEPEASFEKHVSQAFRAPGYHRLCSANEQCFDASSICTIPASSANAKSGAVSSYSTSYSFIARARPCLCIGTPACSEPFGEHTAFLVFSRFDCRKHLASLDCRFQHFPVVWRDEQLLDRILEPCTLHPLVFGDSQATQHTSASFILDASELTSGCPNGAFRLGLHSRAANTSSSLPNPDPHSHTAHRHLSSNAGATSLHTCQTTTHVVHECPCQPATPDCTSKTAPSLVDGRLPHSRFRHALSTINTLAAHPSTATPKHSQARLDIALAPNQQNHQPSPPAAAAQTAFCACAALAASLDSPRKAHAGKPLVSVVVLALFRVAFSAAHAPDAGAGQGGYGVACAEKEMWTEAARKEGGAAAVRIVNEVDGEEVPNVPPEFEWLERGYVGPPDSRPTDAEMAQPCGCTGPCTRESGCSCVSTLSVLSDDFACAYDRDRGRVLLMNARLAGQRHPFLVHECSAECGCRGKCTNRAAHAPRDVVLEVFKTANGRGWGVRAAEDLPAGKVLGMYTGELTRRDANEDEDEDYDVEEDSGDSSAWDGSGSEEDTWMRDAGGRGKGKKMSAQEERRLREEYEFNLDWDDARTWRVGAYSRGNWTRFINVTRETDPRWNDLPTYLAFVTTEAVKARTELTVDYNPGGRVGLVGRERCLCRTAGCRGFMRGMG</sequence>
<protein>
    <submittedName>
        <fullName evidence="1">Uncharacterized protein</fullName>
    </submittedName>
</protein>
<reference evidence="1" key="1">
    <citation type="submission" date="2021-02" db="EMBL/GenBank/DDBJ databases">
        <authorList>
            <consortium name="DOE Joint Genome Institute"/>
            <person name="Ahrendt S."/>
            <person name="Looney B.P."/>
            <person name="Miyauchi S."/>
            <person name="Morin E."/>
            <person name="Drula E."/>
            <person name="Courty P.E."/>
            <person name="Chicoki N."/>
            <person name="Fauchery L."/>
            <person name="Kohler A."/>
            <person name="Kuo A."/>
            <person name="Labutti K."/>
            <person name="Pangilinan J."/>
            <person name="Lipzen A."/>
            <person name="Riley R."/>
            <person name="Andreopoulos W."/>
            <person name="He G."/>
            <person name="Johnson J."/>
            <person name="Barry K.W."/>
            <person name="Grigoriev I.V."/>
            <person name="Nagy L."/>
            <person name="Hibbett D."/>
            <person name="Henrissat B."/>
            <person name="Matheny P.B."/>
            <person name="Labbe J."/>
            <person name="Martin F."/>
        </authorList>
    </citation>
    <scope>NUCLEOTIDE SEQUENCE</scope>
    <source>
        <strain evidence="1">EC-137</strain>
    </source>
</reference>
<proteinExistence type="predicted"/>
<comment type="caution">
    <text evidence="1">The sequence shown here is derived from an EMBL/GenBank/DDBJ whole genome shotgun (WGS) entry which is preliminary data.</text>
</comment>
<gene>
    <name evidence="1" type="ORF">K488DRAFT_73075</name>
</gene>
<keyword evidence="2" id="KW-1185">Reference proteome</keyword>
<evidence type="ECO:0000313" key="2">
    <source>
        <dbReference type="Proteomes" id="UP000814128"/>
    </source>
</evidence>
<reference evidence="1" key="2">
    <citation type="journal article" date="2022" name="New Phytol.">
        <title>Evolutionary transition to the ectomycorrhizal habit in the genomes of a hyperdiverse lineage of mushroom-forming fungi.</title>
        <authorList>
            <person name="Looney B."/>
            <person name="Miyauchi S."/>
            <person name="Morin E."/>
            <person name="Drula E."/>
            <person name="Courty P.E."/>
            <person name="Kohler A."/>
            <person name="Kuo A."/>
            <person name="LaButti K."/>
            <person name="Pangilinan J."/>
            <person name="Lipzen A."/>
            <person name="Riley R."/>
            <person name="Andreopoulos W."/>
            <person name="He G."/>
            <person name="Johnson J."/>
            <person name="Nolan M."/>
            <person name="Tritt A."/>
            <person name="Barry K.W."/>
            <person name="Grigoriev I.V."/>
            <person name="Nagy L.G."/>
            <person name="Hibbett D."/>
            <person name="Henrissat B."/>
            <person name="Matheny P.B."/>
            <person name="Labbe J."/>
            <person name="Martin F.M."/>
        </authorList>
    </citation>
    <scope>NUCLEOTIDE SEQUENCE</scope>
    <source>
        <strain evidence="1">EC-137</strain>
    </source>
</reference>
<organism evidence="1 2">
    <name type="scientific">Vararia minispora EC-137</name>
    <dbReference type="NCBI Taxonomy" id="1314806"/>
    <lineage>
        <taxon>Eukaryota</taxon>
        <taxon>Fungi</taxon>
        <taxon>Dikarya</taxon>
        <taxon>Basidiomycota</taxon>
        <taxon>Agaricomycotina</taxon>
        <taxon>Agaricomycetes</taxon>
        <taxon>Russulales</taxon>
        <taxon>Lachnocladiaceae</taxon>
        <taxon>Vararia</taxon>
    </lineage>
</organism>
<dbReference type="EMBL" id="MU273684">
    <property type="protein sequence ID" value="KAI0029324.1"/>
    <property type="molecule type" value="Genomic_DNA"/>
</dbReference>
<dbReference type="Proteomes" id="UP000814128">
    <property type="component" value="Unassembled WGS sequence"/>
</dbReference>